<feature type="domain" description="Gfo/Idh/MocA-like oxidoreductase N-terminal" evidence="1">
    <location>
        <begin position="2"/>
        <end position="124"/>
    </location>
</feature>
<reference evidence="2" key="1">
    <citation type="submission" date="2021-04" db="EMBL/GenBank/DDBJ databases">
        <title>Sinoanaerobacter chloroacetimidivorans sp. nov., an obligate anaerobic bacterium isolated from anaerobic sludge.</title>
        <authorList>
            <person name="Bao Y."/>
        </authorList>
    </citation>
    <scope>NUCLEOTIDE SEQUENCE</scope>
    <source>
        <strain evidence="2">BAD-6</strain>
    </source>
</reference>
<dbReference type="EMBL" id="JAGSND010000012">
    <property type="protein sequence ID" value="MBR0599309.1"/>
    <property type="molecule type" value="Genomic_DNA"/>
</dbReference>
<dbReference type="PANTHER" id="PTHR43377">
    <property type="entry name" value="BILIVERDIN REDUCTASE A"/>
    <property type="match status" value="1"/>
</dbReference>
<dbReference type="Gene3D" id="3.40.50.720">
    <property type="entry name" value="NAD(P)-binding Rossmann-like Domain"/>
    <property type="match status" value="1"/>
</dbReference>
<dbReference type="SUPFAM" id="SSF51735">
    <property type="entry name" value="NAD(P)-binding Rossmann-fold domains"/>
    <property type="match status" value="1"/>
</dbReference>
<evidence type="ECO:0000259" key="1">
    <source>
        <dbReference type="Pfam" id="PF01408"/>
    </source>
</evidence>
<dbReference type="InterPro" id="IPR000683">
    <property type="entry name" value="Gfo/Idh/MocA-like_OxRdtase_N"/>
</dbReference>
<dbReference type="Pfam" id="PF01408">
    <property type="entry name" value="GFO_IDH_MocA"/>
    <property type="match status" value="1"/>
</dbReference>
<name>A0A8J7W1U5_9FIRM</name>
<dbReference type="PANTHER" id="PTHR43377:SF1">
    <property type="entry name" value="BILIVERDIN REDUCTASE A"/>
    <property type="match status" value="1"/>
</dbReference>
<comment type="caution">
    <text evidence="2">The sequence shown here is derived from an EMBL/GenBank/DDBJ whole genome shotgun (WGS) entry which is preliminary data.</text>
</comment>
<reference evidence="2" key="2">
    <citation type="submission" date="2021-04" db="EMBL/GenBank/DDBJ databases">
        <authorList>
            <person name="Liu J."/>
        </authorList>
    </citation>
    <scope>NUCLEOTIDE SEQUENCE</scope>
    <source>
        <strain evidence="2">BAD-6</strain>
    </source>
</reference>
<proteinExistence type="predicted"/>
<dbReference type="InterPro" id="IPR051450">
    <property type="entry name" value="Gfo/Idh/MocA_Oxidoreductases"/>
</dbReference>
<protein>
    <submittedName>
        <fullName evidence="2">Gfo/Idh/MocA family oxidoreductase</fullName>
    </submittedName>
</protein>
<dbReference type="GO" id="GO:0000166">
    <property type="term" value="F:nucleotide binding"/>
    <property type="evidence" value="ECO:0007669"/>
    <property type="project" value="InterPro"/>
</dbReference>
<gene>
    <name evidence="2" type="ORF">KCX82_15580</name>
</gene>
<sequence>MIKLGVIGLGEVSQLMHLPILQDLCDKYQVTAVSDVSPSLVQFIQKKYHIEGGYLSALELIEQADVDAVLILSPDQYHGEYAAKALKAGKHVFVEKPVTLCGEELQELIELKKQYPHQMVMVGYMRRYAEAYLKAKEIMENDPRKTEYLRFRDIICEGPFYIGQTRPIFYPGDVPADVIQEGGKRRREHLDRAIGADATDAQRVTYQMMTGLGCHSFSAVRELFGLPKKIHSVTTAAGGEQVVIVMEFDGFLGVYELVNNQDIVQFDAAIEIFQKNRKILVKYETPYIRYQPMSLQVTESGEKETKTTNHGPDYRDAFQTELNLFAECIETGKQPKTVLEDAQGDFKLFEEIIKVMGEQMK</sequence>
<accession>A0A8J7W1U5</accession>
<dbReference type="InterPro" id="IPR036291">
    <property type="entry name" value="NAD(P)-bd_dom_sf"/>
</dbReference>
<dbReference type="Gene3D" id="3.30.360.10">
    <property type="entry name" value="Dihydrodipicolinate Reductase, domain 2"/>
    <property type="match status" value="1"/>
</dbReference>
<dbReference type="Proteomes" id="UP000675664">
    <property type="component" value="Unassembled WGS sequence"/>
</dbReference>
<dbReference type="AlphaFoldDB" id="A0A8J7W1U5"/>
<dbReference type="RefSeq" id="WP_227019442.1">
    <property type="nucleotide sequence ID" value="NZ_JAGSND010000012.1"/>
</dbReference>
<evidence type="ECO:0000313" key="3">
    <source>
        <dbReference type="Proteomes" id="UP000675664"/>
    </source>
</evidence>
<organism evidence="2 3">
    <name type="scientific">Sinanaerobacter chloroacetimidivorans</name>
    <dbReference type="NCBI Taxonomy" id="2818044"/>
    <lineage>
        <taxon>Bacteria</taxon>
        <taxon>Bacillati</taxon>
        <taxon>Bacillota</taxon>
        <taxon>Clostridia</taxon>
        <taxon>Peptostreptococcales</taxon>
        <taxon>Anaerovoracaceae</taxon>
        <taxon>Sinanaerobacter</taxon>
    </lineage>
</organism>
<keyword evidence="3" id="KW-1185">Reference proteome</keyword>
<evidence type="ECO:0000313" key="2">
    <source>
        <dbReference type="EMBL" id="MBR0599309.1"/>
    </source>
</evidence>